<evidence type="ECO:0000256" key="4">
    <source>
        <dbReference type="ARBA" id="ARBA00022853"/>
    </source>
</evidence>
<keyword evidence="8" id="KW-0805">Transcription regulation</keyword>
<keyword evidence="6" id="KW-0560">Oxidoreductase</keyword>
<keyword evidence="9" id="KW-0804">Transcription</keyword>
<comment type="similarity">
    <text evidence="11">Belongs to the JMJD6 family.</text>
</comment>
<proteinExistence type="inferred from homology"/>
<dbReference type="Pfam" id="PF02373">
    <property type="entry name" value="JmjC"/>
    <property type="match status" value="1"/>
</dbReference>
<evidence type="ECO:0000256" key="5">
    <source>
        <dbReference type="ARBA" id="ARBA00022964"/>
    </source>
</evidence>
<evidence type="ECO:0000256" key="11">
    <source>
        <dbReference type="ARBA" id="ARBA00038068"/>
    </source>
</evidence>
<dbReference type="PANTHER" id="PTHR12480:SF32">
    <property type="entry name" value="BIFUNCTIONAL ARGININE DEMETHYLASE AND LYSYL-HYDROXYLASE JMJD6"/>
    <property type="match status" value="1"/>
</dbReference>
<comment type="caution">
    <text evidence="14">The sequence shown here is derived from an EMBL/GenBank/DDBJ whole genome shotgun (WGS) entry which is preliminary data.</text>
</comment>
<feature type="region of interest" description="Disordered" evidence="12">
    <location>
        <begin position="394"/>
        <end position="456"/>
    </location>
</feature>
<dbReference type="AlphaFoldDB" id="A0A8H7SG16"/>
<dbReference type="GO" id="GO:0005737">
    <property type="term" value="C:cytoplasm"/>
    <property type="evidence" value="ECO:0007669"/>
    <property type="project" value="TreeGrafter"/>
</dbReference>
<evidence type="ECO:0000256" key="7">
    <source>
        <dbReference type="ARBA" id="ARBA00023004"/>
    </source>
</evidence>
<gene>
    <name evidence="14" type="ORF">INT45_002148</name>
</gene>
<evidence type="ECO:0000256" key="3">
    <source>
        <dbReference type="ARBA" id="ARBA00022723"/>
    </source>
</evidence>
<dbReference type="EMBL" id="JAEPRB010000004">
    <property type="protein sequence ID" value="KAG2227910.1"/>
    <property type="molecule type" value="Genomic_DNA"/>
</dbReference>
<dbReference type="GO" id="GO:0106140">
    <property type="term" value="F:P-TEFb complex binding"/>
    <property type="evidence" value="ECO:0007669"/>
    <property type="project" value="TreeGrafter"/>
</dbReference>
<keyword evidence="10" id="KW-0539">Nucleus</keyword>
<dbReference type="SUPFAM" id="SSF51197">
    <property type="entry name" value="Clavaminate synthase-like"/>
    <property type="match status" value="1"/>
</dbReference>
<dbReference type="Proteomes" id="UP000646827">
    <property type="component" value="Unassembled WGS sequence"/>
</dbReference>
<evidence type="ECO:0000313" key="14">
    <source>
        <dbReference type="EMBL" id="KAG2227910.1"/>
    </source>
</evidence>
<evidence type="ECO:0000256" key="10">
    <source>
        <dbReference type="ARBA" id="ARBA00023242"/>
    </source>
</evidence>
<dbReference type="InterPro" id="IPR003347">
    <property type="entry name" value="JmjC_dom"/>
</dbReference>
<evidence type="ECO:0000256" key="9">
    <source>
        <dbReference type="ARBA" id="ARBA00023163"/>
    </source>
</evidence>
<keyword evidence="4" id="KW-0156">Chromatin regulator</keyword>
<evidence type="ECO:0000256" key="6">
    <source>
        <dbReference type="ARBA" id="ARBA00023002"/>
    </source>
</evidence>
<evidence type="ECO:0000256" key="12">
    <source>
        <dbReference type="SAM" id="MobiDB-lite"/>
    </source>
</evidence>
<feature type="region of interest" description="Disordered" evidence="12">
    <location>
        <begin position="1"/>
        <end position="28"/>
    </location>
</feature>
<dbReference type="OrthoDB" id="424465at2759"/>
<keyword evidence="7" id="KW-0408">Iron</keyword>
<reference evidence="14 15" key="1">
    <citation type="submission" date="2020-12" db="EMBL/GenBank/DDBJ databases">
        <title>Metabolic potential, ecology and presence of endohyphal bacteria is reflected in genomic diversity of Mucoromycotina.</title>
        <authorList>
            <person name="Muszewska A."/>
            <person name="Okrasinska A."/>
            <person name="Steczkiewicz K."/>
            <person name="Drgas O."/>
            <person name="Orlowska M."/>
            <person name="Perlinska-Lenart U."/>
            <person name="Aleksandrzak-Piekarczyk T."/>
            <person name="Szatraj K."/>
            <person name="Zielenkiewicz U."/>
            <person name="Pilsyk S."/>
            <person name="Malc E."/>
            <person name="Mieczkowski P."/>
            <person name="Kruszewska J.S."/>
            <person name="Biernat P."/>
            <person name="Pawlowska J."/>
        </authorList>
    </citation>
    <scope>NUCLEOTIDE SEQUENCE [LARGE SCALE GENOMIC DNA]</scope>
    <source>
        <strain evidence="14 15">CBS 142.35</strain>
    </source>
</reference>
<dbReference type="PANTHER" id="PTHR12480">
    <property type="entry name" value="ARGININE DEMETHYLASE AND LYSYL-HYDROXYLASE JMJD"/>
    <property type="match status" value="1"/>
</dbReference>
<feature type="compositionally biased region" description="Basic and acidic residues" evidence="12">
    <location>
        <begin position="19"/>
        <end position="28"/>
    </location>
</feature>
<dbReference type="InterPro" id="IPR050910">
    <property type="entry name" value="JMJD6_ArgDemeth/LysHydrox"/>
</dbReference>
<dbReference type="Gene3D" id="2.60.120.650">
    <property type="entry name" value="Cupin"/>
    <property type="match status" value="1"/>
</dbReference>
<comment type="cofactor">
    <cofactor evidence="1">
        <name>Fe(2+)</name>
        <dbReference type="ChEBI" id="CHEBI:29033"/>
    </cofactor>
</comment>
<keyword evidence="15" id="KW-1185">Reference proteome</keyword>
<evidence type="ECO:0000259" key="13">
    <source>
        <dbReference type="PROSITE" id="PS51184"/>
    </source>
</evidence>
<keyword evidence="3" id="KW-0479">Metal-binding</keyword>
<sequence>MPSKNNQEVERSRKKRSKSRETQGSRYERKIRRVKTKARSDIKPIIYTFTIAEQSTFQLIEIDLFAWNKWKFHSQDYWISPYVDTVPRINGRSTPKSEFIEKYEAPNRPVVITRLTDEWRGHSAWNEKHFLEYYGSHMFKIGEDDEDNNVYLKMKHFLRYSETDAQHDDSPLYIFDSGFYKDRRKKKRQGQPNTLLGDYQVPDYFSDDLFRLTGERRRPPYRWLVIGGARSGTGIHTDPLGTSAWNALLKGHKRWCLFPPGTPKNLVDPPMKPYDHEAVSWFSTVFPKFQVRDDPYDNRTLGEKLGMVQVLQRPGETIFVPGGWIHVVMNLDMTFAITQNFCSPTNAEYVYLNTRHSRPKLGAKLYRKIQELAVKNPKMYGELAKSLDSLQYVPRIPPSSSDSSSSSSSSSSSTSSNSDNGNSDDNRSSNTGKISRKRKFQVSSTESETDLSDGTCMCQKCKQNRKRVERQRLMEKKS</sequence>
<evidence type="ECO:0000313" key="15">
    <source>
        <dbReference type="Proteomes" id="UP000646827"/>
    </source>
</evidence>
<organism evidence="14 15">
    <name type="scientific">Circinella minor</name>
    <dbReference type="NCBI Taxonomy" id="1195481"/>
    <lineage>
        <taxon>Eukaryota</taxon>
        <taxon>Fungi</taxon>
        <taxon>Fungi incertae sedis</taxon>
        <taxon>Mucoromycota</taxon>
        <taxon>Mucoromycotina</taxon>
        <taxon>Mucoromycetes</taxon>
        <taxon>Mucorales</taxon>
        <taxon>Lichtheimiaceae</taxon>
        <taxon>Circinella</taxon>
    </lineage>
</organism>
<dbReference type="GO" id="GO:0046872">
    <property type="term" value="F:metal ion binding"/>
    <property type="evidence" value="ECO:0007669"/>
    <property type="project" value="UniProtKB-KW"/>
</dbReference>
<comment type="subcellular location">
    <subcellularLocation>
        <location evidence="2">Nucleus</location>
    </subcellularLocation>
</comment>
<name>A0A8H7SG16_9FUNG</name>
<feature type="compositionally biased region" description="Low complexity" evidence="12">
    <location>
        <begin position="399"/>
        <end position="423"/>
    </location>
</feature>
<evidence type="ECO:0000256" key="2">
    <source>
        <dbReference type="ARBA" id="ARBA00004123"/>
    </source>
</evidence>
<accession>A0A8H7SG16</accession>
<keyword evidence="5" id="KW-0223">Dioxygenase</keyword>
<evidence type="ECO:0000256" key="8">
    <source>
        <dbReference type="ARBA" id="ARBA00023015"/>
    </source>
</evidence>
<dbReference type="GO" id="GO:0005634">
    <property type="term" value="C:nucleus"/>
    <property type="evidence" value="ECO:0007669"/>
    <property type="project" value="UniProtKB-SubCell"/>
</dbReference>
<dbReference type="GO" id="GO:0033749">
    <property type="term" value="F:histone H4R3 demethylase activity"/>
    <property type="evidence" value="ECO:0007669"/>
    <property type="project" value="TreeGrafter"/>
</dbReference>
<feature type="domain" description="JmjC" evidence="13">
    <location>
        <begin position="190"/>
        <end position="358"/>
    </location>
</feature>
<evidence type="ECO:0000256" key="1">
    <source>
        <dbReference type="ARBA" id="ARBA00001954"/>
    </source>
</evidence>
<dbReference type="SMART" id="SM00558">
    <property type="entry name" value="JmjC"/>
    <property type="match status" value="1"/>
</dbReference>
<protein>
    <recommendedName>
        <fullName evidence="13">JmjC domain-containing protein</fullName>
    </recommendedName>
</protein>
<dbReference type="PROSITE" id="PS51184">
    <property type="entry name" value="JMJC"/>
    <property type="match status" value="1"/>
</dbReference>